<dbReference type="OrthoDB" id="1606438at2759"/>
<dbReference type="PANTHER" id="PTHR43712">
    <property type="entry name" value="PUTATIVE (AFU_ORTHOLOGUE AFUA_4G14580)-RELATED"/>
    <property type="match status" value="1"/>
</dbReference>
<dbReference type="PROSITE" id="PS51683">
    <property type="entry name" value="SAM_OMT_II"/>
    <property type="match status" value="1"/>
</dbReference>
<dbReference type="Proteomes" id="UP000030651">
    <property type="component" value="Unassembled WGS sequence"/>
</dbReference>
<dbReference type="GO" id="GO:0032259">
    <property type="term" value="P:methylation"/>
    <property type="evidence" value="ECO:0007669"/>
    <property type="project" value="UniProtKB-KW"/>
</dbReference>
<dbReference type="SUPFAM" id="SSF46785">
    <property type="entry name" value="Winged helix' DNA-binding domain"/>
    <property type="match status" value="1"/>
</dbReference>
<dbReference type="PANTHER" id="PTHR43712:SF12">
    <property type="entry name" value="STERIGMATOCYSTIN 8-O-METHYLTRANSFERASE"/>
    <property type="match status" value="1"/>
</dbReference>
<dbReference type="EMBL" id="KI912109">
    <property type="protein sequence ID" value="ETS86664.1"/>
    <property type="molecule type" value="Genomic_DNA"/>
</dbReference>
<dbReference type="HOGENOM" id="CLU_005533_1_3_1"/>
<dbReference type="OMA" id="LRAFCCT"/>
<dbReference type="KEGG" id="pfy:PFICI_00492"/>
<dbReference type="InParanoid" id="W3XKX9"/>
<evidence type="ECO:0000259" key="4">
    <source>
        <dbReference type="Pfam" id="PF00891"/>
    </source>
</evidence>
<dbReference type="GO" id="GO:0008171">
    <property type="term" value="F:O-methyltransferase activity"/>
    <property type="evidence" value="ECO:0007669"/>
    <property type="project" value="InterPro"/>
</dbReference>
<name>W3XKX9_PESFW</name>
<keyword evidence="2" id="KW-0808">Transferase</keyword>
<evidence type="ECO:0000256" key="3">
    <source>
        <dbReference type="ARBA" id="ARBA00022691"/>
    </source>
</evidence>
<dbReference type="Pfam" id="PF00891">
    <property type="entry name" value="Methyltransf_2"/>
    <property type="match status" value="1"/>
</dbReference>
<dbReference type="Gene3D" id="1.10.10.10">
    <property type="entry name" value="Winged helix-like DNA-binding domain superfamily/Winged helix DNA-binding domain"/>
    <property type="match status" value="1"/>
</dbReference>
<feature type="domain" description="O-methyltransferase C-terminal" evidence="4">
    <location>
        <begin position="194"/>
        <end position="408"/>
    </location>
</feature>
<keyword evidence="6" id="KW-1185">Reference proteome</keyword>
<protein>
    <recommendedName>
        <fullName evidence="4">O-methyltransferase C-terminal domain-containing protein</fullName>
    </recommendedName>
</protein>
<dbReference type="InterPro" id="IPR001077">
    <property type="entry name" value="COMT_C"/>
</dbReference>
<proteinExistence type="predicted"/>
<dbReference type="eggNOG" id="KOG3178">
    <property type="taxonomic scope" value="Eukaryota"/>
</dbReference>
<dbReference type="AlphaFoldDB" id="W3XKX9"/>
<evidence type="ECO:0000313" key="5">
    <source>
        <dbReference type="EMBL" id="ETS86664.1"/>
    </source>
</evidence>
<sequence length="432" mass="48346">MATNGINSHQNGHVPAKGASILELAENILEQTKGITKYLQANNLAAPTFSVNSSDPPATEQYQALQSSLRESLEDLQRLIDGPRRFLRSFAAYTYDLASMQIALDFEFFTLVPAEGEISLKSLAEKAGLDLDRVSRTIRMLITLRFFQEDTPGFISHSSSSIVLHKDEELRATVHYTLDELLKAAAYSAASLKADPFEADSNHCPFKYQHGLPIFEWYAANPSNAGRFARAMAGATRMDRHINELRDCFDWGSLKGTVVDCGGGSGHISMTLARLFPELTFVVQDGSTNMLDEGQKLLTDDIRDRVSFAQHSFFDPQPYRDAAAFLIRQCTHNWCDRDVITMFKGMVPGLEGSSPDTPLLVNDIIMPEPGQWPRYAEREVRQIDLVMLVGFGAKQRTKAEFETLLKEADARYEIRKLHSTGPLGLLEIYLKR</sequence>
<dbReference type="RefSeq" id="XP_007827264.1">
    <property type="nucleotide sequence ID" value="XM_007829073.1"/>
</dbReference>
<evidence type="ECO:0000256" key="2">
    <source>
        <dbReference type="ARBA" id="ARBA00022679"/>
    </source>
</evidence>
<evidence type="ECO:0000256" key="1">
    <source>
        <dbReference type="ARBA" id="ARBA00022603"/>
    </source>
</evidence>
<dbReference type="InterPro" id="IPR036388">
    <property type="entry name" value="WH-like_DNA-bd_sf"/>
</dbReference>
<dbReference type="InterPro" id="IPR016461">
    <property type="entry name" value="COMT-like"/>
</dbReference>
<dbReference type="SUPFAM" id="SSF53335">
    <property type="entry name" value="S-adenosyl-L-methionine-dependent methyltransferases"/>
    <property type="match status" value="1"/>
</dbReference>
<dbReference type="InterPro" id="IPR036390">
    <property type="entry name" value="WH_DNA-bd_sf"/>
</dbReference>
<dbReference type="InterPro" id="IPR029063">
    <property type="entry name" value="SAM-dependent_MTases_sf"/>
</dbReference>
<accession>W3XKX9</accession>
<organism evidence="5 6">
    <name type="scientific">Pestalotiopsis fici (strain W106-1 / CGMCC3.15140)</name>
    <dbReference type="NCBI Taxonomy" id="1229662"/>
    <lineage>
        <taxon>Eukaryota</taxon>
        <taxon>Fungi</taxon>
        <taxon>Dikarya</taxon>
        <taxon>Ascomycota</taxon>
        <taxon>Pezizomycotina</taxon>
        <taxon>Sordariomycetes</taxon>
        <taxon>Xylariomycetidae</taxon>
        <taxon>Amphisphaeriales</taxon>
        <taxon>Sporocadaceae</taxon>
        <taxon>Pestalotiopsis</taxon>
    </lineage>
</organism>
<evidence type="ECO:0000313" key="6">
    <source>
        <dbReference type="Proteomes" id="UP000030651"/>
    </source>
</evidence>
<reference evidence="6" key="1">
    <citation type="journal article" date="2015" name="BMC Genomics">
        <title>Genomic and transcriptomic analysis of the endophytic fungus Pestalotiopsis fici reveals its lifestyle and high potential for synthesis of natural products.</title>
        <authorList>
            <person name="Wang X."/>
            <person name="Zhang X."/>
            <person name="Liu L."/>
            <person name="Xiang M."/>
            <person name="Wang W."/>
            <person name="Sun X."/>
            <person name="Che Y."/>
            <person name="Guo L."/>
            <person name="Liu G."/>
            <person name="Guo L."/>
            <person name="Wang C."/>
            <person name="Yin W.B."/>
            <person name="Stadler M."/>
            <person name="Zhang X."/>
            <person name="Liu X."/>
        </authorList>
    </citation>
    <scope>NUCLEOTIDE SEQUENCE [LARGE SCALE GENOMIC DNA]</scope>
    <source>
        <strain evidence="6">W106-1 / CGMCC3.15140</strain>
    </source>
</reference>
<dbReference type="GeneID" id="19265505"/>
<keyword evidence="1" id="KW-0489">Methyltransferase</keyword>
<keyword evidence="3" id="KW-0949">S-adenosyl-L-methionine</keyword>
<dbReference type="Gene3D" id="3.40.50.150">
    <property type="entry name" value="Vaccinia Virus protein VP39"/>
    <property type="match status" value="1"/>
</dbReference>
<gene>
    <name evidence="5" type="ORF">PFICI_00492</name>
</gene>